<proteinExistence type="predicted"/>
<dbReference type="RefSeq" id="XP_056054549.1">
    <property type="nucleotide sequence ID" value="XM_056197506.1"/>
</dbReference>
<accession>A0A9W8QFV5</accession>
<reference evidence="1" key="1">
    <citation type="journal article" date="2023" name="Access Microbiol">
        <title>De-novo genome assembly for Akanthomyces muscarius, a biocontrol agent of insect agricultural pests.</title>
        <authorList>
            <person name="Erdos Z."/>
            <person name="Studholme D.J."/>
            <person name="Raymond B."/>
            <person name="Sharma M."/>
        </authorList>
    </citation>
    <scope>NUCLEOTIDE SEQUENCE</scope>
    <source>
        <strain evidence="1">Ve6</strain>
    </source>
</reference>
<gene>
    <name evidence="1" type="ORF">LMH87_010357</name>
</gene>
<dbReference type="KEGG" id="amus:LMH87_010357"/>
<dbReference type="GeneID" id="80897516"/>
<evidence type="ECO:0000313" key="2">
    <source>
        <dbReference type="Proteomes" id="UP001144673"/>
    </source>
</evidence>
<dbReference type="EMBL" id="JAJHUN010000008">
    <property type="protein sequence ID" value="KAJ4153891.1"/>
    <property type="molecule type" value="Genomic_DNA"/>
</dbReference>
<comment type="caution">
    <text evidence="1">The sequence shown here is derived from an EMBL/GenBank/DDBJ whole genome shotgun (WGS) entry which is preliminary data.</text>
</comment>
<keyword evidence="2" id="KW-1185">Reference proteome</keyword>
<dbReference type="AlphaFoldDB" id="A0A9W8QFV5"/>
<organism evidence="1 2">
    <name type="scientific">Akanthomyces muscarius</name>
    <name type="common">Entomopathogenic fungus</name>
    <name type="synonym">Lecanicillium muscarium</name>
    <dbReference type="NCBI Taxonomy" id="2231603"/>
    <lineage>
        <taxon>Eukaryota</taxon>
        <taxon>Fungi</taxon>
        <taxon>Dikarya</taxon>
        <taxon>Ascomycota</taxon>
        <taxon>Pezizomycotina</taxon>
        <taxon>Sordariomycetes</taxon>
        <taxon>Hypocreomycetidae</taxon>
        <taxon>Hypocreales</taxon>
        <taxon>Cordycipitaceae</taxon>
        <taxon>Akanthomyces</taxon>
    </lineage>
</organism>
<sequence>MGSVQLPTVAVCSQQTGLQADLRTSLRFCNHSSDEVAIFSADDIIRQRKDEKLWIIPAAGCRLRISLKLLGRVSGQSLAMNEVARWIERCDIWKRLRLRLRYCETSGDSTLEFSLQHPDLPASLICPPTAAKTELQDIRCQITITSSSQSRRGSKRKRDALNDSGDEALFQLRSDTSLTTALDSEDRSAVHGFLRGLMRTKEYTPAKYFEVVLQAAITALITGSARHFTGVRVAHGSTAYALVKLFPAVFHVPYIENISDRAQHMPIISNALAAMQQSAQSPALKRKIERLVHRGGIEKHLWCSTLSQIRQLSVPGPKMVAARHYGQEAMEHTVTHRESGSDLVHFAEGLFSTDLQSGFNGSAEAVSSEVLPSTVEIHYDALEHVMPSTETFAEARFIGGRRTHFSGGADGPITFGSGFYT</sequence>
<evidence type="ECO:0000313" key="1">
    <source>
        <dbReference type="EMBL" id="KAJ4153891.1"/>
    </source>
</evidence>
<dbReference type="Proteomes" id="UP001144673">
    <property type="component" value="Chromosome 5"/>
</dbReference>
<name>A0A9W8QFV5_AKAMU</name>
<protein>
    <submittedName>
        <fullName evidence="1">Uncharacterized protein</fullName>
    </submittedName>
</protein>